<dbReference type="Gene3D" id="1.10.10.60">
    <property type="entry name" value="Homeodomain-like"/>
    <property type="match status" value="1"/>
</dbReference>
<dbReference type="AlphaFoldDB" id="A0AA86ULT9"/>
<gene>
    <name evidence="9" type="ORF">HINF_LOCUS40917</name>
    <name evidence="10" type="ORF">HINF_LOCUS41980</name>
    <name evidence="5" type="ORF">HINF_LOCUS43206</name>
    <name evidence="6" type="ORF">HINF_LOCUS44012</name>
    <name evidence="11" type="ORF">HINF_LOCUS44221</name>
    <name evidence="7" type="ORF">HINF_LOCUS51510</name>
    <name evidence="8" type="ORF">HINF_LOCUS5393</name>
</gene>
<evidence type="ECO:0000256" key="2">
    <source>
        <dbReference type="ARBA" id="ARBA00023163"/>
    </source>
</evidence>
<dbReference type="EMBL" id="CAXDID020000187">
    <property type="protein sequence ID" value="CAL6051132.1"/>
    <property type="molecule type" value="Genomic_DNA"/>
</dbReference>
<reference evidence="8 12" key="2">
    <citation type="submission" date="2024-07" db="EMBL/GenBank/DDBJ databases">
        <authorList>
            <person name="Akdeniz Z."/>
        </authorList>
    </citation>
    <scope>NUCLEOTIDE SEQUENCE [LARGE SCALE GENOMIC DNA]</scope>
</reference>
<feature type="compositionally biased region" description="Low complexity" evidence="4">
    <location>
        <begin position="23"/>
        <end position="36"/>
    </location>
</feature>
<keyword evidence="2" id="KW-0804">Transcription</keyword>
<dbReference type="EMBL" id="CAXDID020000010">
    <property type="protein sequence ID" value="CAL5979246.1"/>
    <property type="molecule type" value="Genomic_DNA"/>
</dbReference>
<evidence type="ECO:0000313" key="9">
    <source>
        <dbReference type="EMBL" id="CAL6045179.1"/>
    </source>
</evidence>
<dbReference type="InterPro" id="IPR009057">
    <property type="entry name" value="Homeodomain-like_sf"/>
</dbReference>
<name>A0AA86ULT9_9EUKA</name>
<organism evidence="6">
    <name type="scientific">Hexamita inflata</name>
    <dbReference type="NCBI Taxonomy" id="28002"/>
    <lineage>
        <taxon>Eukaryota</taxon>
        <taxon>Metamonada</taxon>
        <taxon>Diplomonadida</taxon>
        <taxon>Hexamitidae</taxon>
        <taxon>Hexamitinae</taxon>
        <taxon>Hexamita</taxon>
    </lineage>
</organism>
<evidence type="ECO:0000313" key="12">
    <source>
        <dbReference type="Proteomes" id="UP001642409"/>
    </source>
</evidence>
<feature type="region of interest" description="Disordered" evidence="4">
    <location>
        <begin position="17"/>
        <end position="36"/>
    </location>
</feature>
<dbReference type="NCBIfam" id="TIGR01557">
    <property type="entry name" value="myb_SHAQKYF"/>
    <property type="match status" value="1"/>
</dbReference>
<evidence type="ECO:0000256" key="3">
    <source>
        <dbReference type="ARBA" id="ARBA00023242"/>
    </source>
</evidence>
<dbReference type="EMBL" id="CAXDID020000162">
    <property type="protein sequence ID" value="CAL6045179.1"/>
    <property type="molecule type" value="Genomic_DNA"/>
</dbReference>
<evidence type="ECO:0000313" key="11">
    <source>
        <dbReference type="EMBL" id="CAL6051132.1"/>
    </source>
</evidence>
<dbReference type="EMBL" id="CAXDID020000170">
    <property type="protein sequence ID" value="CAL6046969.1"/>
    <property type="molecule type" value="Genomic_DNA"/>
</dbReference>
<evidence type="ECO:0000256" key="1">
    <source>
        <dbReference type="ARBA" id="ARBA00023015"/>
    </source>
</evidence>
<evidence type="ECO:0000313" key="6">
    <source>
        <dbReference type="EMBL" id="CAI9956367.1"/>
    </source>
</evidence>
<keyword evidence="3" id="KW-0539">Nucleus</keyword>
<comment type="caution">
    <text evidence="6">The sequence shown here is derived from an EMBL/GenBank/DDBJ whole genome shotgun (WGS) entry which is preliminary data.</text>
</comment>
<reference evidence="6" key="1">
    <citation type="submission" date="2023-06" db="EMBL/GenBank/DDBJ databases">
        <authorList>
            <person name="Kurt Z."/>
        </authorList>
    </citation>
    <scope>NUCLEOTIDE SEQUENCE</scope>
</reference>
<keyword evidence="1" id="KW-0805">Transcription regulation</keyword>
<dbReference type="Proteomes" id="UP001642409">
    <property type="component" value="Unassembled WGS sequence"/>
</dbReference>
<evidence type="ECO:0000313" key="5">
    <source>
        <dbReference type="EMBL" id="CAI9955561.1"/>
    </source>
</evidence>
<evidence type="ECO:0000313" key="8">
    <source>
        <dbReference type="EMBL" id="CAL5979246.1"/>
    </source>
</evidence>
<evidence type="ECO:0008006" key="13">
    <source>
        <dbReference type="Google" id="ProtNLM"/>
    </source>
</evidence>
<keyword evidence="12" id="KW-1185">Reference proteome</keyword>
<dbReference type="GO" id="GO:0003677">
    <property type="term" value="F:DNA binding"/>
    <property type="evidence" value="ECO:0007669"/>
    <property type="project" value="InterPro"/>
</dbReference>
<dbReference type="EMBL" id="CATOUU010000865">
    <property type="protein sequence ID" value="CAI9955561.1"/>
    <property type="molecule type" value="Genomic_DNA"/>
</dbReference>
<dbReference type="SUPFAM" id="SSF46689">
    <property type="entry name" value="Homeodomain-like"/>
    <property type="match status" value="1"/>
</dbReference>
<dbReference type="EMBL" id="CATOUU010000873">
    <property type="protein sequence ID" value="CAI9956367.1"/>
    <property type="molecule type" value="Genomic_DNA"/>
</dbReference>
<evidence type="ECO:0000256" key="4">
    <source>
        <dbReference type="SAM" id="MobiDB-lite"/>
    </source>
</evidence>
<dbReference type="EMBL" id="CATOUU010000970">
    <property type="protein sequence ID" value="CAI9963865.1"/>
    <property type="molecule type" value="Genomic_DNA"/>
</dbReference>
<evidence type="ECO:0000313" key="7">
    <source>
        <dbReference type="EMBL" id="CAI9963865.1"/>
    </source>
</evidence>
<evidence type="ECO:0000313" key="10">
    <source>
        <dbReference type="EMBL" id="CAL6046969.1"/>
    </source>
</evidence>
<sequence length="217" mass="24886">MNFNYDFFGEESDIDTYVKSEPNNSNEETQSTQTTSRVVRNQITNSISSTNTYADLFNAHTIPEGVIHALDGKYYMDVDFIIHNPSLAAEVAKQHKIMSQQKAKPVLHTHSGKEFHWTQDLSKMFAVACSAFGIKKVTPKQLQAVLPFEISRESVGSHLQKYRLKLLKLYNLSSTHDIQNQHLPNIEDPKIIMLRRLWADPQFNGYSTDDVKRLIEQ</sequence>
<dbReference type="InterPro" id="IPR006447">
    <property type="entry name" value="Myb_dom_plants"/>
</dbReference>
<accession>A0AA86ULT9</accession>
<proteinExistence type="predicted"/>
<protein>
    <recommendedName>
        <fullName evidence="13">Myb-like domain-containing protein</fullName>
    </recommendedName>
</protein>